<name>A0A1X0R2Q4_RHIZD</name>
<feature type="coiled-coil region" evidence="1">
    <location>
        <begin position="33"/>
        <end position="60"/>
    </location>
</feature>
<dbReference type="Proteomes" id="UP000242414">
    <property type="component" value="Unassembled WGS sequence"/>
</dbReference>
<gene>
    <name evidence="3" type="ORF">BCV72DRAFT_329142</name>
</gene>
<evidence type="ECO:0000256" key="2">
    <source>
        <dbReference type="SAM" id="Phobius"/>
    </source>
</evidence>
<keyword evidence="2" id="KW-0472">Membrane</keyword>
<dbReference type="EMBL" id="KV921926">
    <property type="protein sequence ID" value="ORE06299.1"/>
    <property type="molecule type" value="Genomic_DNA"/>
</dbReference>
<protein>
    <submittedName>
        <fullName evidence="3">Uncharacterized protein</fullName>
    </submittedName>
</protein>
<reference evidence="3" key="1">
    <citation type="journal article" date="2016" name="Proc. Natl. Acad. Sci. U.S.A.">
        <title>Lipid metabolic changes in an early divergent fungus govern the establishment of a mutualistic symbiosis with endobacteria.</title>
        <authorList>
            <person name="Lastovetsky O.A."/>
            <person name="Gaspar M.L."/>
            <person name="Mondo S.J."/>
            <person name="LaButti K.M."/>
            <person name="Sandor L."/>
            <person name="Grigoriev I.V."/>
            <person name="Henry S.A."/>
            <person name="Pawlowska T.E."/>
        </authorList>
    </citation>
    <scope>NUCLEOTIDE SEQUENCE [LARGE SCALE GENOMIC DNA]</scope>
    <source>
        <strain evidence="3">ATCC 52814</strain>
    </source>
</reference>
<evidence type="ECO:0000256" key="1">
    <source>
        <dbReference type="SAM" id="Coils"/>
    </source>
</evidence>
<accession>A0A1X0R2Q4</accession>
<dbReference type="AlphaFoldDB" id="A0A1X0R2Q4"/>
<keyword evidence="2" id="KW-1133">Transmembrane helix</keyword>
<keyword evidence="2" id="KW-0812">Transmembrane</keyword>
<keyword evidence="1" id="KW-0175">Coiled coil</keyword>
<organism evidence="3">
    <name type="scientific">Rhizopus microsporus var. microsporus</name>
    <dbReference type="NCBI Taxonomy" id="86635"/>
    <lineage>
        <taxon>Eukaryota</taxon>
        <taxon>Fungi</taxon>
        <taxon>Fungi incertae sedis</taxon>
        <taxon>Mucoromycota</taxon>
        <taxon>Mucoromycotina</taxon>
        <taxon>Mucoromycetes</taxon>
        <taxon>Mucorales</taxon>
        <taxon>Mucorineae</taxon>
        <taxon>Rhizopodaceae</taxon>
        <taxon>Rhizopus</taxon>
    </lineage>
</organism>
<proteinExistence type="predicted"/>
<dbReference type="VEuPathDB" id="FungiDB:BCV72DRAFT_329142"/>
<feature type="transmembrane region" description="Helical" evidence="2">
    <location>
        <begin position="100"/>
        <end position="124"/>
    </location>
</feature>
<sequence>MTRRAFMKCGERKKLKDTLAPATQFMWNLRGKLEEAAINLHKIQESHNDIKKQYRRLEIKSMYLTDFVNPRFMKLPQRLYSKGMSKYGLLSSPKHDYQPFVFMPCGFLPLLYTYTLCSISYVLWLCPMLYNCLT</sequence>
<evidence type="ECO:0000313" key="3">
    <source>
        <dbReference type="EMBL" id="ORE06299.1"/>
    </source>
</evidence>